<dbReference type="GO" id="GO:0050511">
    <property type="term" value="F:undecaprenyldiphospho-muramoylpentapeptide beta-N-acetylglucosaminyltransferase activity"/>
    <property type="evidence" value="ECO:0007669"/>
    <property type="project" value="UniProtKB-UniRule"/>
</dbReference>
<feature type="domain" description="Glycosyltransferase family 28 N-terminal" evidence="11">
    <location>
        <begin position="4"/>
        <end position="141"/>
    </location>
</feature>
<feature type="binding site" evidence="10">
    <location>
        <begin position="10"/>
        <end position="12"/>
    </location>
    <ligand>
        <name>UDP-N-acetyl-alpha-D-glucosamine</name>
        <dbReference type="ChEBI" id="CHEBI:57705"/>
    </ligand>
</feature>
<evidence type="ECO:0000256" key="9">
    <source>
        <dbReference type="ARBA" id="ARBA00023316"/>
    </source>
</evidence>
<keyword evidence="9 10" id="KW-0961">Cell wall biogenesis/degradation</keyword>
<sequence>MKMLLAGGGTGGHLFPAVAIAQQLLRTDPDAETLFVGTERGIEARVLPQLGLALKTIDIAGFVGRSLAAKLALAPKLLRSLRQSLKIIDQFRPDVVVGVGGYASGPVLLAAKRRGCPILIHEQNAAPGLTNRLLGRLAGRICLTFDESAAFFRGNTVLTGNPVRSTMADCPPLPESPPTLLVFGGSRGARAINQAMVGALPHLESWRGRLKIIHQTGDEDLETVQGAYREAGWKDAEIRAFIDDMADVYARSQLVVCRAGATTIAELTACGRPAVLIPYPHAAGDHQNANARSLAKKGAALLLPQTQLDGKRLATLVADLLDDRRRLLEMAGAARSLGRPEAAELILDQCRAMARKG</sequence>
<evidence type="ECO:0000313" key="14">
    <source>
        <dbReference type="Proteomes" id="UP000193136"/>
    </source>
</evidence>
<comment type="function">
    <text evidence="10">Cell wall formation. Catalyzes the transfer of a GlcNAc subunit on undecaprenyl-pyrophosphoryl-MurNAc-pentapeptide (lipid intermediate I) to form undecaprenyl-pyrophosphoryl-MurNAc-(pentapeptide)GlcNAc (lipid intermediate II).</text>
</comment>
<dbReference type="Pfam" id="PF03033">
    <property type="entry name" value="Glyco_transf_28"/>
    <property type="match status" value="1"/>
</dbReference>
<comment type="caution">
    <text evidence="10">Lacks conserved residue(s) required for the propagation of feature annotation.</text>
</comment>
<evidence type="ECO:0000259" key="12">
    <source>
        <dbReference type="Pfam" id="PF04101"/>
    </source>
</evidence>
<dbReference type="GO" id="GO:0051301">
    <property type="term" value="P:cell division"/>
    <property type="evidence" value="ECO:0007669"/>
    <property type="project" value="UniProtKB-KW"/>
</dbReference>
<keyword evidence="4 10" id="KW-0808">Transferase</keyword>
<name>A0A1X0YBH2_9BACT</name>
<evidence type="ECO:0000259" key="11">
    <source>
        <dbReference type="Pfam" id="PF03033"/>
    </source>
</evidence>
<dbReference type="EMBL" id="NAAD01000003">
    <property type="protein sequence ID" value="ORJ62467.1"/>
    <property type="molecule type" value="Genomic_DNA"/>
</dbReference>
<organism evidence="13 14">
    <name type="scientific">Geothermobacter hydrogeniphilus</name>
    <dbReference type="NCBI Taxonomy" id="1969733"/>
    <lineage>
        <taxon>Bacteria</taxon>
        <taxon>Pseudomonadati</taxon>
        <taxon>Thermodesulfobacteriota</taxon>
        <taxon>Desulfuromonadia</taxon>
        <taxon>Desulfuromonadales</taxon>
        <taxon>Geothermobacteraceae</taxon>
        <taxon>Geothermobacter</taxon>
    </lineage>
</organism>
<dbReference type="GO" id="GO:0009252">
    <property type="term" value="P:peptidoglycan biosynthetic process"/>
    <property type="evidence" value="ECO:0007669"/>
    <property type="project" value="UniProtKB-UniRule"/>
</dbReference>
<keyword evidence="6 10" id="KW-0573">Peptidoglycan synthesis</keyword>
<protein>
    <recommendedName>
        <fullName evidence="10">UDP-N-acetylglucosamine--N-acetylmuramyl-(pentapeptide) pyrophosphoryl-undecaprenol N-acetylglucosamine transferase</fullName>
        <ecNumber evidence="10">2.4.1.227</ecNumber>
    </recommendedName>
    <alternativeName>
        <fullName evidence="10">Undecaprenyl-PP-MurNAc-pentapeptide-UDPGlcNAc GlcNAc transferase</fullName>
    </alternativeName>
</protein>
<feature type="binding site" evidence="10">
    <location>
        <position position="186"/>
    </location>
    <ligand>
        <name>UDP-N-acetyl-alpha-D-glucosamine</name>
        <dbReference type="ChEBI" id="CHEBI:57705"/>
    </ligand>
</feature>
<comment type="pathway">
    <text evidence="10">Cell wall biogenesis; peptidoglycan biosynthesis.</text>
</comment>
<evidence type="ECO:0000256" key="2">
    <source>
        <dbReference type="ARBA" id="ARBA00022618"/>
    </source>
</evidence>
<feature type="binding site" evidence="10">
    <location>
        <position position="124"/>
    </location>
    <ligand>
        <name>UDP-N-acetyl-alpha-D-glucosamine</name>
        <dbReference type="ChEBI" id="CHEBI:57705"/>
    </ligand>
</feature>
<evidence type="ECO:0000256" key="10">
    <source>
        <dbReference type="HAMAP-Rule" id="MF_00033"/>
    </source>
</evidence>
<feature type="binding site" evidence="10">
    <location>
        <position position="164"/>
    </location>
    <ligand>
        <name>UDP-N-acetyl-alpha-D-glucosamine</name>
        <dbReference type="ChEBI" id="CHEBI:57705"/>
    </ligand>
</feature>
<dbReference type="Pfam" id="PF04101">
    <property type="entry name" value="Glyco_tran_28_C"/>
    <property type="match status" value="1"/>
</dbReference>
<dbReference type="CDD" id="cd03785">
    <property type="entry name" value="GT28_MurG"/>
    <property type="match status" value="1"/>
</dbReference>
<evidence type="ECO:0000256" key="5">
    <source>
        <dbReference type="ARBA" id="ARBA00022960"/>
    </source>
</evidence>
<accession>A0A1X0YBH2</accession>
<keyword evidence="1 10" id="KW-1003">Cell membrane</keyword>
<comment type="subcellular location">
    <subcellularLocation>
        <location evidence="10">Cell membrane</location>
        <topology evidence="10">Peripheral membrane protein</topology>
        <orientation evidence="10">Cytoplasmic side</orientation>
    </subcellularLocation>
</comment>
<dbReference type="UniPathway" id="UPA00219"/>
<dbReference type="NCBIfam" id="TIGR01133">
    <property type="entry name" value="murG"/>
    <property type="match status" value="1"/>
</dbReference>
<dbReference type="GO" id="GO:0051991">
    <property type="term" value="F:UDP-N-acetyl-D-glucosamine:N-acetylmuramoyl-L-alanyl-D-glutamyl-meso-2,6-diaminopimelyl-D-alanyl-D-alanine-diphosphoundecaprenol 4-beta-N-acetylglucosaminlytransferase activity"/>
    <property type="evidence" value="ECO:0007669"/>
    <property type="project" value="RHEA"/>
</dbReference>
<evidence type="ECO:0000256" key="3">
    <source>
        <dbReference type="ARBA" id="ARBA00022676"/>
    </source>
</evidence>
<evidence type="ECO:0000313" key="13">
    <source>
        <dbReference type="EMBL" id="ORJ62467.1"/>
    </source>
</evidence>
<dbReference type="HAMAP" id="MF_00033">
    <property type="entry name" value="MurG"/>
    <property type="match status" value="1"/>
</dbReference>
<dbReference type="GO" id="GO:0005975">
    <property type="term" value="P:carbohydrate metabolic process"/>
    <property type="evidence" value="ECO:0007669"/>
    <property type="project" value="InterPro"/>
</dbReference>
<dbReference type="GO" id="GO:0005886">
    <property type="term" value="C:plasma membrane"/>
    <property type="evidence" value="ECO:0007669"/>
    <property type="project" value="UniProtKB-SubCell"/>
</dbReference>
<gene>
    <name evidence="10" type="primary">murG</name>
    <name evidence="13" type="ORF">B5V00_04050</name>
</gene>
<dbReference type="SUPFAM" id="SSF53756">
    <property type="entry name" value="UDP-Glycosyltransferase/glycogen phosphorylase"/>
    <property type="match status" value="1"/>
</dbReference>
<evidence type="ECO:0000256" key="4">
    <source>
        <dbReference type="ARBA" id="ARBA00022679"/>
    </source>
</evidence>
<dbReference type="RefSeq" id="WP_085009480.1">
    <property type="nucleotide sequence ID" value="NZ_NAAD01000003.1"/>
</dbReference>
<evidence type="ECO:0000256" key="8">
    <source>
        <dbReference type="ARBA" id="ARBA00023306"/>
    </source>
</evidence>
<evidence type="ECO:0000256" key="6">
    <source>
        <dbReference type="ARBA" id="ARBA00022984"/>
    </source>
</evidence>
<keyword evidence="8 10" id="KW-0131">Cell cycle</keyword>
<dbReference type="InterPro" id="IPR007235">
    <property type="entry name" value="Glyco_trans_28_C"/>
</dbReference>
<reference evidence="13 14" key="1">
    <citation type="submission" date="2017-03" db="EMBL/GenBank/DDBJ databases">
        <title>Genome sequence of Geothermobacter sp. EPR-M, Deep-Sea Iron Reducer.</title>
        <authorList>
            <person name="Tully B."/>
            <person name="Savalia P."/>
            <person name="Abuyen K."/>
            <person name="Baughan C."/>
            <person name="Romero E."/>
            <person name="Ronkowski C."/>
            <person name="Torres B."/>
            <person name="Tremblay J."/>
            <person name="Trujillo A."/>
            <person name="Tyler M."/>
            <person name="Perez-Rodriguez I."/>
            <person name="Amend J."/>
        </authorList>
    </citation>
    <scope>NUCLEOTIDE SEQUENCE [LARGE SCALE GENOMIC DNA]</scope>
    <source>
        <strain evidence="13 14">EPR-M</strain>
    </source>
</reference>
<evidence type="ECO:0000256" key="7">
    <source>
        <dbReference type="ARBA" id="ARBA00023136"/>
    </source>
</evidence>
<dbReference type="InterPro" id="IPR004276">
    <property type="entry name" value="GlycoTrans_28_N"/>
</dbReference>
<keyword evidence="3 10" id="KW-0328">Glycosyltransferase</keyword>
<keyword evidence="14" id="KW-1185">Reference proteome</keyword>
<dbReference type="STRING" id="1969733.B5V00_04050"/>
<keyword evidence="5 10" id="KW-0133">Cell shape</keyword>
<evidence type="ECO:0000256" key="1">
    <source>
        <dbReference type="ARBA" id="ARBA00022475"/>
    </source>
</evidence>
<dbReference type="GO" id="GO:0071555">
    <property type="term" value="P:cell wall organization"/>
    <property type="evidence" value="ECO:0007669"/>
    <property type="project" value="UniProtKB-KW"/>
</dbReference>
<dbReference type="EC" id="2.4.1.227" evidence="10"/>
<dbReference type="GO" id="GO:0008360">
    <property type="term" value="P:regulation of cell shape"/>
    <property type="evidence" value="ECO:0007669"/>
    <property type="project" value="UniProtKB-KW"/>
</dbReference>
<dbReference type="Proteomes" id="UP000193136">
    <property type="component" value="Unassembled WGS sequence"/>
</dbReference>
<feature type="domain" description="Glycosyl transferase family 28 C-terminal" evidence="12">
    <location>
        <begin position="179"/>
        <end position="344"/>
    </location>
</feature>
<dbReference type="OrthoDB" id="9808936at2"/>
<comment type="caution">
    <text evidence="13">The sequence shown here is derived from an EMBL/GenBank/DDBJ whole genome shotgun (WGS) entry which is preliminary data.</text>
</comment>
<comment type="catalytic activity">
    <reaction evidence="10">
        <text>di-trans,octa-cis-undecaprenyl diphospho-N-acetyl-alpha-D-muramoyl-L-alanyl-D-glutamyl-meso-2,6-diaminopimeloyl-D-alanyl-D-alanine + UDP-N-acetyl-alpha-D-glucosamine = di-trans,octa-cis-undecaprenyl diphospho-[N-acetyl-alpha-D-glucosaminyl-(1-&gt;4)]-N-acetyl-alpha-D-muramoyl-L-alanyl-D-glutamyl-meso-2,6-diaminopimeloyl-D-alanyl-D-alanine + UDP + H(+)</text>
        <dbReference type="Rhea" id="RHEA:31227"/>
        <dbReference type="ChEBI" id="CHEBI:15378"/>
        <dbReference type="ChEBI" id="CHEBI:57705"/>
        <dbReference type="ChEBI" id="CHEBI:58223"/>
        <dbReference type="ChEBI" id="CHEBI:61387"/>
        <dbReference type="ChEBI" id="CHEBI:61388"/>
        <dbReference type="EC" id="2.4.1.227"/>
    </reaction>
</comment>
<keyword evidence="7 10" id="KW-0472">Membrane</keyword>
<dbReference type="PANTHER" id="PTHR21015">
    <property type="entry name" value="UDP-N-ACETYLGLUCOSAMINE--N-ACETYLMURAMYL-(PENTAPEPTIDE) PYROPHOSPHORYL-UNDECAPRENOL N-ACETYLGLUCOSAMINE TRANSFERASE 1"/>
    <property type="match status" value="1"/>
</dbReference>
<dbReference type="InterPro" id="IPR006009">
    <property type="entry name" value="GlcNAc_MurG"/>
</dbReference>
<feature type="binding site" evidence="10">
    <location>
        <position position="242"/>
    </location>
    <ligand>
        <name>UDP-N-acetyl-alpha-D-glucosamine</name>
        <dbReference type="ChEBI" id="CHEBI:57705"/>
    </ligand>
</feature>
<proteinExistence type="inferred from homology"/>
<feature type="binding site" evidence="10">
    <location>
        <position position="287"/>
    </location>
    <ligand>
        <name>UDP-N-acetyl-alpha-D-glucosamine</name>
        <dbReference type="ChEBI" id="CHEBI:57705"/>
    </ligand>
</feature>
<keyword evidence="2 10" id="KW-0132">Cell division</keyword>
<comment type="similarity">
    <text evidence="10">Belongs to the glycosyltransferase 28 family. MurG subfamily.</text>
</comment>
<dbReference type="Gene3D" id="3.40.50.2000">
    <property type="entry name" value="Glycogen Phosphorylase B"/>
    <property type="match status" value="2"/>
</dbReference>
<dbReference type="PANTHER" id="PTHR21015:SF22">
    <property type="entry name" value="GLYCOSYLTRANSFERASE"/>
    <property type="match status" value="1"/>
</dbReference>
<dbReference type="AlphaFoldDB" id="A0A1X0YBH2"/>